<organism evidence="1 2">
    <name type="scientific">Ditylenchus dipsaci</name>
    <dbReference type="NCBI Taxonomy" id="166011"/>
    <lineage>
        <taxon>Eukaryota</taxon>
        <taxon>Metazoa</taxon>
        <taxon>Ecdysozoa</taxon>
        <taxon>Nematoda</taxon>
        <taxon>Chromadorea</taxon>
        <taxon>Rhabditida</taxon>
        <taxon>Tylenchina</taxon>
        <taxon>Tylenchomorpha</taxon>
        <taxon>Sphaerularioidea</taxon>
        <taxon>Anguinidae</taxon>
        <taxon>Anguininae</taxon>
        <taxon>Ditylenchus</taxon>
    </lineage>
</organism>
<evidence type="ECO:0000313" key="2">
    <source>
        <dbReference type="WBParaSite" id="jg26012"/>
    </source>
</evidence>
<reference evidence="2" key="1">
    <citation type="submission" date="2022-11" db="UniProtKB">
        <authorList>
            <consortium name="WormBaseParasite"/>
        </authorList>
    </citation>
    <scope>IDENTIFICATION</scope>
</reference>
<accession>A0A915E2I7</accession>
<dbReference type="AlphaFoldDB" id="A0A915E2I7"/>
<dbReference type="Proteomes" id="UP000887574">
    <property type="component" value="Unplaced"/>
</dbReference>
<sequence length="102" mass="12057">MFSDHLDDQPLIEIREKGNFRSRCQMTIDAVKSCICYLEKDVIPYYKSLRNKEYTSPFAKIFGPEIRSGQQCSPNFFWRESLSIFLSFNGFKVAVETRENLW</sequence>
<keyword evidence="1" id="KW-1185">Reference proteome</keyword>
<protein>
    <submittedName>
        <fullName evidence="2">Uncharacterized protein</fullName>
    </submittedName>
</protein>
<name>A0A915E2I7_9BILA</name>
<evidence type="ECO:0000313" key="1">
    <source>
        <dbReference type="Proteomes" id="UP000887574"/>
    </source>
</evidence>
<proteinExistence type="predicted"/>
<dbReference type="WBParaSite" id="jg26012">
    <property type="protein sequence ID" value="jg26012"/>
    <property type="gene ID" value="jg26012"/>
</dbReference>